<evidence type="ECO:0000313" key="9">
    <source>
        <dbReference type="Proteomes" id="UP000186309"/>
    </source>
</evidence>
<dbReference type="Pfam" id="PF07587">
    <property type="entry name" value="PSD1"/>
    <property type="match status" value="1"/>
</dbReference>
<evidence type="ECO:0000256" key="6">
    <source>
        <dbReference type="SAM" id="SignalP"/>
    </source>
</evidence>
<feature type="domain" description="Cytochrome c" evidence="7">
    <location>
        <begin position="342"/>
        <end position="441"/>
    </location>
</feature>
<feature type="signal peptide" evidence="6">
    <location>
        <begin position="1"/>
        <end position="24"/>
    </location>
</feature>
<dbReference type="InterPro" id="IPR036909">
    <property type="entry name" value="Cyt_c-like_dom_sf"/>
</dbReference>
<dbReference type="STRING" id="1387353.BSF38_03555"/>
<dbReference type="SUPFAM" id="SSF46626">
    <property type="entry name" value="Cytochrome c"/>
    <property type="match status" value="1"/>
</dbReference>
<evidence type="ECO:0000313" key="8">
    <source>
        <dbReference type="EMBL" id="APW62023.1"/>
    </source>
</evidence>
<feature type="chain" id="PRO_5012843741" description="Cytochrome c domain-containing protein" evidence="6">
    <location>
        <begin position="25"/>
        <end position="1064"/>
    </location>
</feature>
<accession>A0A1U7CT19</accession>
<evidence type="ECO:0000256" key="5">
    <source>
        <dbReference type="SAM" id="MobiDB-lite"/>
    </source>
</evidence>
<evidence type="ECO:0000256" key="3">
    <source>
        <dbReference type="ARBA" id="ARBA00023004"/>
    </source>
</evidence>
<dbReference type="GO" id="GO:0009055">
    <property type="term" value="F:electron transfer activity"/>
    <property type="evidence" value="ECO:0007669"/>
    <property type="project" value="InterPro"/>
</dbReference>
<keyword evidence="9" id="KW-1185">Reference proteome</keyword>
<dbReference type="InterPro" id="IPR011444">
    <property type="entry name" value="DUF1549"/>
</dbReference>
<dbReference type="InterPro" id="IPR009056">
    <property type="entry name" value="Cyt_c-like_dom"/>
</dbReference>
<protein>
    <recommendedName>
        <fullName evidence="7">Cytochrome c domain-containing protein</fullName>
    </recommendedName>
</protein>
<dbReference type="PANTHER" id="PTHR35889">
    <property type="entry name" value="CYCLOINULO-OLIGOSACCHARIDE FRUCTANOTRANSFERASE-RELATED"/>
    <property type="match status" value="1"/>
</dbReference>
<organism evidence="8 9">
    <name type="scientific">Paludisphaera borealis</name>
    <dbReference type="NCBI Taxonomy" id="1387353"/>
    <lineage>
        <taxon>Bacteria</taxon>
        <taxon>Pseudomonadati</taxon>
        <taxon>Planctomycetota</taxon>
        <taxon>Planctomycetia</taxon>
        <taxon>Isosphaerales</taxon>
        <taxon>Isosphaeraceae</taxon>
        <taxon>Paludisphaera</taxon>
    </lineage>
</organism>
<evidence type="ECO:0000256" key="1">
    <source>
        <dbReference type="ARBA" id="ARBA00022617"/>
    </source>
</evidence>
<name>A0A1U7CT19_9BACT</name>
<dbReference type="Pfam" id="PF07635">
    <property type="entry name" value="PSCyt1"/>
    <property type="match status" value="1"/>
</dbReference>
<dbReference type="RefSeq" id="WP_083713041.1">
    <property type="nucleotide sequence ID" value="NZ_CP019082.1"/>
</dbReference>
<keyword evidence="3 4" id="KW-0408">Iron</keyword>
<keyword evidence="2 4" id="KW-0479">Metal-binding</keyword>
<dbReference type="KEGG" id="pbor:BSF38_03555"/>
<keyword evidence="6" id="KW-0732">Signal</keyword>
<dbReference type="GO" id="GO:0020037">
    <property type="term" value="F:heme binding"/>
    <property type="evidence" value="ECO:0007669"/>
    <property type="project" value="InterPro"/>
</dbReference>
<dbReference type="GO" id="GO:0046872">
    <property type="term" value="F:metal ion binding"/>
    <property type="evidence" value="ECO:0007669"/>
    <property type="project" value="UniProtKB-KW"/>
</dbReference>
<dbReference type="OrthoDB" id="127107at2"/>
<evidence type="ECO:0000259" key="7">
    <source>
        <dbReference type="PROSITE" id="PS51007"/>
    </source>
</evidence>
<evidence type="ECO:0000256" key="4">
    <source>
        <dbReference type="PROSITE-ProRule" id="PRU00433"/>
    </source>
</evidence>
<dbReference type="AlphaFoldDB" id="A0A1U7CT19"/>
<dbReference type="EMBL" id="CP019082">
    <property type="protein sequence ID" value="APW62023.1"/>
    <property type="molecule type" value="Genomic_DNA"/>
</dbReference>
<dbReference type="PROSITE" id="PS51007">
    <property type="entry name" value="CYTC"/>
    <property type="match status" value="1"/>
</dbReference>
<feature type="compositionally biased region" description="Pro residues" evidence="5">
    <location>
        <begin position="35"/>
        <end position="47"/>
    </location>
</feature>
<feature type="region of interest" description="Disordered" evidence="5">
    <location>
        <begin position="27"/>
        <end position="50"/>
    </location>
</feature>
<dbReference type="InterPro" id="IPR011429">
    <property type="entry name" value="Cyt_c_Planctomycete-type"/>
</dbReference>
<dbReference type="Proteomes" id="UP000186309">
    <property type="component" value="Chromosome"/>
</dbReference>
<proteinExistence type="predicted"/>
<evidence type="ECO:0000256" key="2">
    <source>
        <dbReference type="ARBA" id="ARBA00022723"/>
    </source>
</evidence>
<keyword evidence="1 4" id="KW-0349">Heme</keyword>
<dbReference type="Pfam" id="PF07583">
    <property type="entry name" value="PSCyt2"/>
    <property type="match status" value="1"/>
</dbReference>
<reference evidence="9" key="1">
    <citation type="submission" date="2016-12" db="EMBL/GenBank/DDBJ databases">
        <title>Comparative genomics of four Isosphaeraceae planctomycetes: a common pool of plasmids and glycoside hydrolase genes.</title>
        <authorList>
            <person name="Ivanova A."/>
        </authorList>
    </citation>
    <scope>NUCLEOTIDE SEQUENCE [LARGE SCALE GENOMIC DNA]</scope>
    <source>
        <strain evidence="9">PX4</strain>
    </source>
</reference>
<dbReference type="PANTHER" id="PTHR35889:SF3">
    <property type="entry name" value="F-BOX DOMAIN-CONTAINING PROTEIN"/>
    <property type="match status" value="1"/>
</dbReference>
<sequence>MASGLRRFASLFAGLIAAAAVSGAARGGDVAPDAAPKPAPTPAPAKPRPVNFAREVRPILSDSCFACHGPDDKQRKAKLRLDVHEGVLAKLESGDAAVVPGKVDDSSLAFRIETDDAEMLMPPKSSGKTLTPQQIDVLKRWIAEGAHWGEHWAFEPPVQAAPPAPDAANKGWARTPIDRFLLARIEAEGLKPSREAEPTTLLRRAYLDLTGLPPTPADSDAFLADAAKGLDAAYEKVVDRLLDSPRYGEHMARFWLDAARYGDTHGLHLDNFREMWPYRDWVVNAFNANKPFDQFIVEQLAGDLLPNPTHDQVIATGFNRCHVSTSEGGSIEEEVYVRNVVDQVDTNSTVFLGLTVGCARCHDHKYDPVRQKDYYQLFAFFNNIDGPALDGNISKWAPIVKVPSAEQTAALKAADAKLADLRGKLAAEAAKAVAAYDPKVDEGQSEVVQRGDFVWLDDAPPAGSTPQGDGEFVSKPDHPVLTGKAALRIEAAGLKQKIFEIAGPKLKVGEGDSFFTYVFIDPLKPPKEIMLQWRVAGAWSHRAFWGENVIPWGKDGTTERTRIGDLPASGSWVRIEVAAKTLGLAPGTVIDGWAFTQHDGAAYWDKAGLSTWTPQEGQTYGSLTAWVRARSADGGMGLADPIKAIVKKPRAGRTDDERKQLLAAFVVENGWTTGRSIFEPLLQQIAKTDAERKAVDDAISTTLVFRERVGEPKPAFLLNRGEYDQRRDKVGRATPAFLPPLPPGSSVDRLGLARWLVAPNHPLTARVAVNRFWLHVFGTGIVKTAEDFGSQGEPPSHPELLDWLAVQFRDEGWDVKRFVKRMVMSAAYRQTSQTSAESLAKDPDNRLLSRGPRFRLDAETLRDQAFFVSGMLVERVGGPSVKPPQPAGLWEAVAYTGSNTARFTADTGAEKVHRRSMYTFWKRTSPPPQMTTLDAPSRESCQVRRERTNTPLQALLLLNEPQYVEASRVLAERTLREAKPAPEERLRYMFRLATARQPDARDLAELSAALQDLSAHYAKQPEAAKALIEGGEFKPDAKFDPSELAAWTMIGNILLNLDEVVTKG</sequence>
<gene>
    <name evidence="8" type="ORF">BSF38_03555</name>
</gene>
<dbReference type="InterPro" id="IPR022655">
    <property type="entry name" value="DUF1553"/>
</dbReference>